<keyword evidence="3" id="KW-0804">Transcription</keyword>
<evidence type="ECO:0000256" key="3">
    <source>
        <dbReference type="ARBA" id="ARBA00023163"/>
    </source>
</evidence>
<dbReference type="PANTHER" id="PTHR30055:SF238">
    <property type="entry name" value="MYCOFACTOCIN BIOSYNTHESIS TRANSCRIPTIONAL REGULATOR MFTR-RELATED"/>
    <property type="match status" value="1"/>
</dbReference>
<dbReference type="InterPro" id="IPR050109">
    <property type="entry name" value="HTH-type_TetR-like_transc_reg"/>
</dbReference>
<dbReference type="Pfam" id="PF00440">
    <property type="entry name" value="TetR_N"/>
    <property type="match status" value="1"/>
</dbReference>
<evidence type="ECO:0000313" key="6">
    <source>
        <dbReference type="EMBL" id="OAH51449.1"/>
    </source>
</evidence>
<dbReference type="RefSeq" id="WP_064001956.1">
    <property type="nucleotide sequence ID" value="NZ_LSTV01000001.1"/>
</dbReference>
<keyword evidence="2 4" id="KW-0238">DNA-binding</keyword>
<sequence>MTTGRPRASSREVLSEAACELFLERGYDATSVTDVAVRAGVSRSSFFNYFESKEAILWSSLDRRIDRLRARVPLSEPVAGLIELCDGFAPDSLALALVHAEAMGVQDEIERGAAVRQARIARSLSASWSALGAPPVAAEIAGAAHAAAVMIAIDGWARSGAGRSSLPDELARALAVAAATLPSLAGATTGLD</sequence>
<dbReference type="EMBL" id="LSTV01000001">
    <property type="protein sequence ID" value="OAH51449.1"/>
    <property type="molecule type" value="Genomic_DNA"/>
</dbReference>
<dbReference type="Proteomes" id="UP000076998">
    <property type="component" value="Unassembled WGS sequence"/>
</dbReference>
<feature type="domain" description="HTH tetR-type" evidence="5">
    <location>
        <begin position="8"/>
        <end position="68"/>
    </location>
</feature>
<reference evidence="6 7" key="1">
    <citation type="submission" date="2016-02" db="EMBL/GenBank/DDBJ databases">
        <authorList>
            <person name="Wen L."/>
            <person name="He K."/>
            <person name="Yang H."/>
        </authorList>
    </citation>
    <scope>NUCLEOTIDE SEQUENCE [LARGE SCALE GENOMIC DNA]</scope>
    <source>
        <strain evidence="6 7">CD11_3</strain>
    </source>
</reference>
<protein>
    <recommendedName>
        <fullName evidence="5">HTH tetR-type domain-containing protein</fullName>
    </recommendedName>
</protein>
<dbReference type="GO" id="GO:0003700">
    <property type="term" value="F:DNA-binding transcription factor activity"/>
    <property type="evidence" value="ECO:0007669"/>
    <property type="project" value="TreeGrafter"/>
</dbReference>
<dbReference type="GO" id="GO:0000976">
    <property type="term" value="F:transcription cis-regulatory region binding"/>
    <property type="evidence" value="ECO:0007669"/>
    <property type="project" value="TreeGrafter"/>
</dbReference>
<feature type="DNA-binding region" description="H-T-H motif" evidence="4">
    <location>
        <begin position="31"/>
        <end position="50"/>
    </location>
</feature>
<accession>A0A177KDG5</accession>
<gene>
    <name evidence="6" type="ORF">AYL44_04110</name>
</gene>
<evidence type="ECO:0000256" key="2">
    <source>
        <dbReference type="ARBA" id="ARBA00023125"/>
    </source>
</evidence>
<dbReference type="Gene3D" id="1.10.357.10">
    <property type="entry name" value="Tetracycline Repressor, domain 2"/>
    <property type="match status" value="1"/>
</dbReference>
<evidence type="ECO:0000313" key="7">
    <source>
        <dbReference type="Proteomes" id="UP000076998"/>
    </source>
</evidence>
<keyword evidence="1" id="KW-0805">Transcription regulation</keyword>
<dbReference type="InterPro" id="IPR001647">
    <property type="entry name" value="HTH_TetR"/>
</dbReference>
<organism evidence="6 7">
    <name type="scientific">Microbacterium oleivorans</name>
    <dbReference type="NCBI Taxonomy" id="273677"/>
    <lineage>
        <taxon>Bacteria</taxon>
        <taxon>Bacillati</taxon>
        <taxon>Actinomycetota</taxon>
        <taxon>Actinomycetes</taxon>
        <taxon>Micrococcales</taxon>
        <taxon>Microbacteriaceae</taxon>
        <taxon>Microbacterium</taxon>
    </lineage>
</organism>
<dbReference type="InterPro" id="IPR009057">
    <property type="entry name" value="Homeodomain-like_sf"/>
</dbReference>
<dbReference type="AlphaFoldDB" id="A0A177KDG5"/>
<evidence type="ECO:0000259" key="5">
    <source>
        <dbReference type="PROSITE" id="PS50977"/>
    </source>
</evidence>
<dbReference type="OrthoDB" id="956698at2"/>
<dbReference type="PANTHER" id="PTHR30055">
    <property type="entry name" value="HTH-TYPE TRANSCRIPTIONAL REGULATOR RUTR"/>
    <property type="match status" value="1"/>
</dbReference>
<evidence type="ECO:0000256" key="1">
    <source>
        <dbReference type="ARBA" id="ARBA00023015"/>
    </source>
</evidence>
<comment type="caution">
    <text evidence="6">The sequence shown here is derived from an EMBL/GenBank/DDBJ whole genome shotgun (WGS) entry which is preliminary data.</text>
</comment>
<dbReference type="PRINTS" id="PR00455">
    <property type="entry name" value="HTHTETR"/>
</dbReference>
<proteinExistence type="predicted"/>
<evidence type="ECO:0000256" key="4">
    <source>
        <dbReference type="PROSITE-ProRule" id="PRU00335"/>
    </source>
</evidence>
<name>A0A177KDG5_9MICO</name>
<dbReference type="PROSITE" id="PS50977">
    <property type="entry name" value="HTH_TETR_2"/>
    <property type="match status" value="1"/>
</dbReference>
<dbReference type="SUPFAM" id="SSF46689">
    <property type="entry name" value="Homeodomain-like"/>
    <property type="match status" value="1"/>
</dbReference>